<feature type="compositionally biased region" description="Low complexity" evidence="7">
    <location>
        <begin position="487"/>
        <end position="514"/>
    </location>
</feature>
<keyword evidence="2" id="KW-0479">Metal-binding</keyword>
<feature type="compositionally biased region" description="Basic residues" evidence="7">
    <location>
        <begin position="1021"/>
        <end position="1032"/>
    </location>
</feature>
<dbReference type="PANTHER" id="PTHR15439">
    <property type="entry name" value="RETINOBLASTOMA-BINDING PROTEIN 6"/>
    <property type="match status" value="1"/>
</dbReference>
<evidence type="ECO:0000256" key="7">
    <source>
        <dbReference type="SAM" id="MobiDB-lite"/>
    </source>
</evidence>
<dbReference type="InterPro" id="IPR001878">
    <property type="entry name" value="Znf_CCHC"/>
</dbReference>
<dbReference type="GO" id="GO:0008270">
    <property type="term" value="F:zinc ion binding"/>
    <property type="evidence" value="ECO:0007669"/>
    <property type="project" value="UniProtKB-KW"/>
</dbReference>
<feature type="compositionally biased region" description="Basic and acidic residues" evidence="7">
    <location>
        <begin position="1529"/>
        <end position="1554"/>
    </location>
</feature>
<evidence type="ECO:0000313" key="11">
    <source>
        <dbReference type="EMBL" id="KAG7504989.1"/>
    </source>
</evidence>
<feature type="domain" description="CCHC-type" evidence="9">
    <location>
        <begin position="165"/>
        <end position="180"/>
    </location>
</feature>
<feature type="compositionally biased region" description="Low complexity" evidence="7">
    <location>
        <begin position="619"/>
        <end position="643"/>
    </location>
</feature>
<comment type="caution">
    <text evidence="11">The sequence shown here is derived from an EMBL/GenBank/DDBJ whole genome shotgun (WGS) entry which is preliminary data.</text>
</comment>
<dbReference type="GO" id="GO:0061630">
    <property type="term" value="F:ubiquitin protein ligase activity"/>
    <property type="evidence" value="ECO:0007669"/>
    <property type="project" value="InterPro"/>
</dbReference>
<reference evidence="11 12" key="1">
    <citation type="journal article" date="2021" name="Sci. Rep.">
        <title>Chromosome anchoring in Senegalese sole (Solea senegalensis) reveals sex-associated markers and genome rearrangements in flatfish.</title>
        <authorList>
            <person name="Guerrero-Cozar I."/>
            <person name="Gomez-Garrido J."/>
            <person name="Berbel C."/>
            <person name="Martinez-Blanch J.F."/>
            <person name="Alioto T."/>
            <person name="Claros M.G."/>
            <person name="Gagnaire P.A."/>
            <person name="Manchado M."/>
        </authorList>
    </citation>
    <scope>NUCLEOTIDE SEQUENCE [LARGE SCALE GENOMIC DNA]</scope>
    <source>
        <strain evidence="11">Sse05_10M</strain>
    </source>
</reference>
<feature type="region of interest" description="Disordered" evidence="7">
    <location>
        <begin position="1316"/>
        <end position="1738"/>
    </location>
</feature>
<name>A0AAV6RIN9_SOLSE</name>
<evidence type="ECO:0000313" key="12">
    <source>
        <dbReference type="Proteomes" id="UP000693946"/>
    </source>
</evidence>
<dbReference type="InterPro" id="IPR003613">
    <property type="entry name" value="Ubox_domain"/>
</dbReference>
<feature type="compositionally biased region" description="Low complexity" evidence="7">
    <location>
        <begin position="747"/>
        <end position="758"/>
    </location>
</feature>
<organism evidence="11 12">
    <name type="scientific">Solea senegalensis</name>
    <name type="common">Senegalese sole</name>
    <dbReference type="NCBI Taxonomy" id="28829"/>
    <lineage>
        <taxon>Eukaryota</taxon>
        <taxon>Metazoa</taxon>
        <taxon>Chordata</taxon>
        <taxon>Craniata</taxon>
        <taxon>Vertebrata</taxon>
        <taxon>Euteleostomi</taxon>
        <taxon>Actinopterygii</taxon>
        <taxon>Neopterygii</taxon>
        <taxon>Teleostei</taxon>
        <taxon>Neoteleostei</taxon>
        <taxon>Acanthomorphata</taxon>
        <taxon>Carangaria</taxon>
        <taxon>Pleuronectiformes</taxon>
        <taxon>Pleuronectoidei</taxon>
        <taxon>Soleidae</taxon>
        <taxon>Solea</taxon>
    </lineage>
</organism>
<feature type="compositionally biased region" description="Basic residues" evidence="7">
    <location>
        <begin position="709"/>
        <end position="721"/>
    </location>
</feature>
<feature type="compositionally biased region" description="Pro residues" evidence="7">
    <location>
        <begin position="349"/>
        <end position="362"/>
    </location>
</feature>
<dbReference type="PANTHER" id="PTHR15439:SF0">
    <property type="entry name" value="CELL DIVISION CYCLE AND APOPTOSIS REGULATOR PROTEIN 1-RELATED"/>
    <property type="match status" value="1"/>
</dbReference>
<evidence type="ECO:0000256" key="6">
    <source>
        <dbReference type="PROSITE-ProRule" id="PRU00047"/>
    </source>
</evidence>
<dbReference type="GO" id="GO:0003676">
    <property type="term" value="F:nucleic acid binding"/>
    <property type="evidence" value="ECO:0007669"/>
    <property type="project" value="InterPro"/>
</dbReference>
<evidence type="ECO:0000259" key="9">
    <source>
        <dbReference type="PROSITE" id="PS50158"/>
    </source>
</evidence>
<feature type="region of interest" description="Disordered" evidence="7">
    <location>
        <begin position="1228"/>
        <end position="1304"/>
    </location>
</feature>
<feature type="compositionally biased region" description="Basic and acidic residues" evidence="7">
    <location>
        <begin position="1579"/>
        <end position="1620"/>
    </location>
</feature>
<feature type="region of interest" description="Disordered" evidence="7">
    <location>
        <begin position="334"/>
        <end position="380"/>
    </location>
</feature>
<dbReference type="GO" id="GO:0006511">
    <property type="term" value="P:ubiquitin-dependent protein catabolic process"/>
    <property type="evidence" value="ECO:0007669"/>
    <property type="project" value="TreeGrafter"/>
</dbReference>
<feature type="compositionally biased region" description="Polar residues" evidence="7">
    <location>
        <begin position="873"/>
        <end position="884"/>
    </location>
</feature>
<dbReference type="PROSITE" id="PS51282">
    <property type="entry name" value="DWNN"/>
    <property type="match status" value="1"/>
</dbReference>
<feature type="compositionally biased region" description="Basic and acidic residues" evidence="7">
    <location>
        <begin position="731"/>
        <end position="743"/>
    </location>
</feature>
<dbReference type="CDD" id="cd16620">
    <property type="entry name" value="vRING-HC-C4C4_RBBP6"/>
    <property type="match status" value="1"/>
</dbReference>
<feature type="compositionally biased region" description="Polar residues" evidence="7">
    <location>
        <begin position="334"/>
        <end position="347"/>
    </location>
</feature>
<feature type="compositionally biased region" description="Basic and acidic residues" evidence="7">
    <location>
        <begin position="1497"/>
        <end position="1511"/>
    </location>
</feature>
<feature type="compositionally biased region" description="Low complexity" evidence="7">
    <location>
        <begin position="1649"/>
        <end position="1674"/>
    </location>
</feature>
<feature type="region of interest" description="Disordered" evidence="7">
    <location>
        <begin position="805"/>
        <end position="1109"/>
    </location>
</feature>
<accession>A0AAV6RIN9</accession>
<feature type="compositionally biased region" description="Polar residues" evidence="7">
    <location>
        <begin position="370"/>
        <end position="380"/>
    </location>
</feature>
<evidence type="ECO:0000256" key="3">
    <source>
        <dbReference type="ARBA" id="ARBA00022771"/>
    </source>
</evidence>
<dbReference type="InterPro" id="IPR033489">
    <property type="entry name" value="RBBP6"/>
</dbReference>
<feature type="compositionally biased region" description="Low complexity" evidence="7">
    <location>
        <begin position="1483"/>
        <end position="1495"/>
    </location>
</feature>
<dbReference type="InterPro" id="IPR014891">
    <property type="entry name" value="DWNN_domain"/>
</dbReference>
<feature type="compositionally biased region" description="Basic and acidic residues" evidence="7">
    <location>
        <begin position="1228"/>
        <end position="1245"/>
    </location>
</feature>
<comment type="subcellular location">
    <subcellularLocation>
        <location evidence="1">Nucleus</location>
    </subcellularLocation>
</comment>
<feature type="compositionally biased region" description="Basic and acidic residues" evidence="7">
    <location>
        <begin position="1428"/>
        <end position="1474"/>
    </location>
</feature>
<feature type="compositionally biased region" description="Basic and acidic residues" evidence="7">
    <location>
        <begin position="1133"/>
        <end position="1182"/>
    </location>
</feature>
<evidence type="ECO:0000259" key="10">
    <source>
        <dbReference type="PROSITE" id="PS51282"/>
    </source>
</evidence>
<feature type="compositionally biased region" description="Basic and acidic residues" evidence="7">
    <location>
        <begin position="1724"/>
        <end position="1738"/>
    </location>
</feature>
<feature type="compositionally biased region" description="Polar residues" evidence="7">
    <location>
        <begin position="521"/>
        <end position="537"/>
    </location>
</feature>
<dbReference type="SMART" id="SM00184">
    <property type="entry name" value="RING"/>
    <property type="match status" value="1"/>
</dbReference>
<dbReference type="GO" id="GO:0016567">
    <property type="term" value="P:protein ubiquitination"/>
    <property type="evidence" value="ECO:0007669"/>
    <property type="project" value="InterPro"/>
</dbReference>
<dbReference type="SMART" id="SM01180">
    <property type="entry name" value="DWNN"/>
    <property type="match status" value="1"/>
</dbReference>
<keyword evidence="3 6" id="KW-0863">Zinc-finger</keyword>
<feature type="region of interest" description="Disordered" evidence="7">
    <location>
        <begin position="421"/>
        <end position="539"/>
    </location>
</feature>
<feature type="compositionally biased region" description="Basic residues" evidence="7">
    <location>
        <begin position="644"/>
        <end position="674"/>
    </location>
</feature>
<evidence type="ECO:0000256" key="5">
    <source>
        <dbReference type="ARBA" id="ARBA00023242"/>
    </source>
</evidence>
<feature type="domain" description="RING-type" evidence="8">
    <location>
        <begin position="263"/>
        <end position="303"/>
    </location>
</feature>
<feature type="compositionally biased region" description="Polar residues" evidence="7">
    <location>
        <begin position="953"/>
        <end position="962"/>
    </location>
</feature>
<dbReference type="InterPro" id="IPR001841">
    <property type="entry name" value="Znf_RING"/>
</dbReference>
<feature type="compositionally biased region" description="Low complexity" evidence="7">
    <location>
        <begin position="685"/>
        <end position="694"/>
    </location>
</feature>
<dbReference type="Pfam" id="PF04564">
    <property type="entry name" value="U-box"/>
    <property type="match status" value="1"/>
</dbReference>
<keyword evidence="5" id="KW-0539">Nucleus</keyword>
<feature type="compositionally biased region" description="Low complexity" evidence="7">
    <location>
        <begin position="833"/>
        <end position="872"/>
    </location>
</feature>
<feature type="compositionally biased region" description="Basic and acidic residues" evidence="7">
    <location>
        <begin position="1055"/>
        <end position="1089"/>
    </location>
</feature>
<feature type="region of interest" description="Disordered" evidence="7">
    <location>
        <begin position="1121"/>
        <end position="1182"/>
    </location>
</feature>
<feature type="compositionally biased region" description="Low complexity" evidence="7">
    <location>
        <begin position="443"/>
        <end position="456"/>
    </location>
</feature>
<gene>
    <name evidence="11" type="ORF">JOB18_020768</name>
</gene>
<dbReference type="SMART" id="SM00343">
    <property type="entry name" value="ZnF_C2HC"/>
    <property type="match status" value="1"/>
</dbReference>
<dbReference type="PROSITE" id="PS50089">
    <property type="entry name" value="ZF_RING_2"/>
    <property type="match status" value="1"/>
</dbReference>
<feature type="compositionally biased region" description="Basic and acidic residues" evidence="7">
    <location>
        <begin position="913"/>
        <end position="952"/>
    </location>
</feature>
<keyword evidence="12" id="KW-1185">Reference proteome</keyword>
<feature type="compositionally biased region" description="Basic and acidic residues" evidence="7">
    <location>
        <begin position="814"/>
        <end position="832"/>
    </location>
</feature>
<dbReference type="PROSITE" id="PS50158">
    <property type="entry name" value="ZF_CCHC"/>
    <property type="match status" value="1"/>
</dbReference>
<evidence type="ECO:0000259" key="8">
    <source>
        <dbReference type="PROSITE" id="PS50089"/>
    </source>
</evidence>
<feature type="compositionally biased region" description="Basic and acidic residues" evidence="7">
    <location>
        <begin position="983"/>
        <end position="1020"/>
    </location>
</feature>
<feature type="compositionally biased region" description="Basic and acidic residues" evidence="7">
    <location>
        <begin position="1378"/>
        <end position="1404"/>
    </location>
</feature>
<proteinExistence type="predicted"/>
<dbReference type="EMBL" id="JAGKHQ010000011">
    <property type="protein sequence ID" value="KAG7504989.1"/>
    <property type="molecule type" value="Genomic_DNA"/>
</dbReference>
<protein>
    <submittedName>
        <fullName evidence="11">E3 ubiquitin-protein ligase RBBP6 isoform X2</fullName>
    </submittedName>
</protein>
<dbReference type="GO" id="GO:0005634">
    <property type="term" value="C:nucleus"/>
    <property type="evidence" value="ECO:0007669"/>
    <property type="project" value="UniProtKB-SubCell"/>
</dbReference>
<dbReference type="GO" id="GO:0006397">
    <property type="term" value="P:mRNA processing"/>
    <property type="evidence" value="ECO:0007669"/>
    <property type="project" value="InterPro"/>
</dbReference>
<keyword evidence="4" id="KW-0862">Zinc</keyword>
<feature type="region of interest" description="Disordered" evidence="7">
    <location>
        <begin position="607"/>
        <end position="760"/>
    </location>
</feature>
<feature type="compositionally biased region" description="Acidic residues" evidence="7">
    <location>
        <begin position="424"/>
        <end position="442"/>
    </location>
</feature>
<dbReference type="Pfam" id="PF08783">
    <property type="entry name" value="DWNN"/>
    <property type="match status" value="1"/>
</dbReference>
<evidence type="ECO:0000256" key="2">
    <source>
        <dbReference type="ARBA" id="ARBA00022723"/>
    </source>
</evidence>
<feature type="compositionally biased region" description="Polar residues" evidence="7">
    <location>
        <begin position="1279"/>
        <end position="1304"/>
    </location>
</feature>
<feature type="region of interest" description="Disordered" evidence="7">
    <location>
        <begin position="76"/>
        <end position="98"/>
    </location>
</feature>
<feature type="domain" description="DWNN" evidence="10">
    <location>
        <begin position="4"/>
        <end position="76"/>
    </location>
</feature>
<feature type="compositionally biased region" description="Basic and acidic residues" evidence="7">
    <location>
        <begin position="1696"/>
        <end position="1716"/>
    </location>
</feature>
<feature type="compositionally biased region" description="Pro residues" evidence="7">
    <location>
        <begin position="1354"/>
        <end position="1366"/>
    </location>
</feature>
<evidence type="ECO:0000256" key="1">
    <source>
        <dbReference type="ARBA" id="ARBA00004123"/>
    </source>
</evidence>
<evidence type="ECO:0000256" key="4">
    <source>
        <dbReference type="ARBA" id="ARBA00022833"/>
    </source>
</evidence>
<dbReference type="Proteomes" id="UP000693946">
    <property type="component" value="Linkage Group LG19"/>
</dbReference>
<sequence>MTHVHYKFSSKLGYDTVVLDGPHITLGELKRQIMCREKLRAGDCDLQITNAQTKEEYTEDEGPIPKGSSVIVRRIPTRGGKSSSSSKTTKIERSVSQSHHSFDVAKAMDDHTSPSTLHFFSKMANLADADASEEDKIKVMLNQSIYDSMNYNKKFASALPANYTCYRCGNTGHHIRNCPSSGDKNFEAPLKIKKSTGIPRSFMVEVDDPNTKGAMLTNCGRYAIPAIDAEAYAVGKKERPPFVPQEKPISEPEEDPVPDELLCLICHELLSDAVVIPCCGNSYCDDCIRSTLLDSEEHVCPTCGQQNVSPDTLIANKFLRQAVNNFKKERGYTKSKTGICDSSQSQNPTPAPSPVPTPPPPLTVQSQPQKQHQSSCSQQAADIQPLLENPPAAAAGPTSDTSDGNMFTTSLQTEQRCLDIPDKEAEEEAQDDSAAAAEDEDAAAAAAPPAAADAVVAPPPAVVADDDPTAPPSQLIPVVNETTVAEQPQSDQQQSSSGPAPGSSSCWQSSSASSGCPTRGWTESQQLTPSPSLTYSATAPPLFPSPLYHPYLSAHHSHSSYPPGYPPPPPIWTLPCPQGAPIPSLCSSTPTPSIPALIPKEWYRYQRKKERSPDRGSTYRRSSSRSYVASSKSKSSRSYSRSSSRSRSRSRSKSQGKSRPRSPYSRHRALHTRSHPSYNYGYKRSPTPSSSSSPQVGHHSRAKSPSDHRKNRHHHHHHTRKSASSGSSSTRRGERSKRDEGRHGGRSTSSQVTQSSSVDLDRERHLQWNKQYNEWCEKYFSSYINHFHQLPLSFINLPPPPQFDGSKYYSHTNSDSRHRPSALMDDHSRSSTDSRSPPSHSSSSSRSTPSQSSSDSCSSSSNTPDSSRSPPSQMSCNGRLTQSEDWTERREYRQHKNAHSPDRKGSEEEEELQDRSKDGKKEMTGNLEDHRSINSEQRETKKYEAGRGEESSSPRASNSTGDNRNDERRHITGPHSISVWDEATFRPHKSLDEDRKERKSKENRDLEEKKRRLRGKDSKSRHNVSRQHKTKSSKRDDTEYRNPGGSKATDLSSVGDRKTKVETPEKRETHESKSPNPFEKKRQKSEQKKQSKTSPLWEGRITVKPPKKISININLDGKWKEGKIEDQQNITGKPKEEMEAERNLKTEETVEVNEKNESGRREGAAFEDKLKPEGGDSKDLRQRTIIRDDKRVMWTNTGREDAEDGDFEFWHFEEELARDDWRRLTAKEEEEGAVREENEGQERANRGTLPGKWKAVEVMVEGRKRRMREEDDEMRFKTQRSSNEGPGSNVESDSSSTGDCQEQRTMVKMLEEFIQDKDAESEDQLIHIQAPPSKWEKEEFKEEEQIDRDVKPQEPFPAGLPPPLLVTPPNMETEGENEVMRQRSVDTKRDEDRAVHKGRGENEKPFTLLTLDRFVAPSSGKITADSTLHSDRERGRTTEVEKCRDRERGRDSERSRDRQRETKRTMGEGRDRSRERRHHKKSLPSSSHSSPYSTSQDVEKRDRQRRDDRGKSPRSLNPADKISTSRTTEVPDKHRTTADRDRKPKHRDYHDHRNATGNRAAGSRSSSPSLSHRKHRHPDLKLLLKRSRDGNKEEKEEWKRNEVMRESKEERESKKIEAERVSGGPYKSTAERWEGGGGVVVEEGERRSSSSSSSSGSSSSSSSGSGSSSSSSSSLASHESSKYDGRKERKKRPKTERREKNEAAMELLEERELQEHGHKKKSKRGEDEREAESRGDSSEFAHAHYTAQDDESALLLLILITFTEKSLYSLLVQPVIPKTSNGLLETEYKSPPLSASLFAGHSVSSFSCLCFMECQD</sequence>